<gene>
    <name evidence="1" type="ORF">Pan161_06360</name>
</gene>
<evidence type="ECO:0000313" key="2">
    <source>
        <dbReference type="Proteomes" id="UP000316855"/>
    </source>
</evidence>
<keyword evidence="2" id="KW-1185">Reference proteome</keyword>
<dbReference type="RefSeq" id="WP_145224124.1">
    <property type="nucleotide sequence ID" value="NZ_CP036343.1"/>
</dbReference>
<accession>A0A517V7M6</accession>
<reference evidence="1 2" key="1">
    <citation type="submission" date="2019-02" db="EMBL/GenBank/DDBJ databases">
        <title>Deep-cultivation of Planctomycetes and their phenomic and genomic characterization uncovers novel biology.</title>
        <authorList>
            <person name="Wiegand S."/>
            <person name="Jogler M."/>
            <person name="Boedeker C."/>
            <person name="Pinto D."/>
            <person name="Vollmers J."/>
            <person name="Rivas-Marin E."/>
            <person name="Kohn T."/>
            <person name="Peeters S.H."/>
            <person name="Heuer A."/>
            <person name="Rast P."/>
            <person name="Oberbeckmann S."/>
            <person name="Bunk B."/>
            <person name="Jeske O."/>
            <person name="Meyerdierks A."/>
            <person name="Storesund J.E."/>
            <person name="Kallscheuer N."/>
            <person name="Luecker S."/>
            <person name="Lage O.M."/>
            <person name="Pohl T."/>
            <person name="Merkel B.J."/>
            <person name="Hornburger P."/>
            <person name="Mueller R.-W."/>
            <person name="Bruemmer F."/>
            <person name="Labrenz M."/>
            <person name="Spormann A.M."/>
            <person name="Op den Camp H."/>
            <person name="Overmann J."/>
            <person name="Amann R."/>
            <person name="Jetten M.S.M."/>
            <person name="Mascher T."/>
            <person name="Medema M.H."/>
            <person name="Devos D.P."/>
            <person name="Kaster A.-K."/>
            <person name="Ovreas L."/>
            <person name="Rohde M."/>
            <person name="Galperin M.Y."/>
            <person name="Jogler C."/>
        </authorList>
    </citation>
    <scope>NUCLEOTIDE SEQUENCE [LARGE SCALE GENOMIC DNA]</scope>
    <source>
        <strain evidence="1 2">Pan161</strain>
    </source>
</reference>
<dbReference type="EMBL" id="CP036343">
    <property type="protein sequence ID" value="QDT89011.1"/>
    <property type="molecule type" value="Genomic_DNA"/>
</dbReference>
<proteinExistence type="predicted"/>
<protein>
    <submittedName>
        <fullName evidence="1">Uncharacterized protein</fullName>
    </submittedName>
</protein>
<evidence type="ECO:0000313" key="1">
    <source>
        <dbReference type="EMBL" id="QDT89011.1"/>
    </source>
</evidence>
<dbReference type="KEGG" id="gax:Pan161_06360"/>
<dbReference type="AlphaFoldDB" id="A0A517V7M6"/>
<name>A0A517V7M6_9PLAN</name>
<dbReference type="OrthoDB" id="286791at2"/>
<organism evidence="1 2">
    <name type="scientific">Gimesia algae</name>
    <dbReference type="NCBI Taxonomy" id="2527971"/>
    <lineage>
        <taxon>Bacteria</taxon>
        <taxon>Pseudomonadati</taxon>
        <taxon>Planctomycetota</taxon>
        <taxon>Planctomycetia</taxon>
        <taxon>Planctomycetales</taxon>
        <taxon>Planctomycetaceae</taxon>
        <taxon>Gimesia</taxon>
    </lineage>
</organism>
<sequence length="126" mass="14901">MFVIKKECSALQEMDPVELERGQQQSEADIAEGRPVLYIQTRSRWGELLTYLMAERFQVTVEHISDITTHQQNSYRAGYNFVTAQYIDRTFGAGACQSVEDAVDWFRYYHYRLHFHPEENNPLRDF</sequence>
<dbReference type="Proteomes" id="UP000316855">
    <property type="component" value="Chromosome"/>
</dbReference>